<evidence type="ECO:0000256" key="2">
    <source>
        <dbReference type="ARBA" id="ARBA00004496"/>
    </source>
</evidence>
<keyword evidence="5" id="KW-0963">Cytoplasm</keyword>
<evidence type="ECO:0000256" key="8">
    <source>
        <dbReference type="ARBA" id="ARBA00022845"/>
    </source>
</evidence>
<evidence type="ECO:0000256" key="7">
    <source>
        <dbReference type="ARBA" id="ARBA00022816"/>
    </source>
</evidence>
<evidence type="ECO:0000256" key="4">
    <source>
        <dbReference type="ARBA" id="ARBA00022448"/>
    </source>
</evidence>
<evidence type="ECO:0000256" key="3">
    <source>
        <dbReference type="ARBA" id="ARBA00009548"/>
    </source>
</evidence>
<organism evidence="15 16">
    <name type="scientific">Pyrenophora tritici-repentis</name>
    <dbReference type="NCBI Taxonomy" id="45151"/>
    <lineage>
        <taxon>Eukaryota</taxon>
        <taxon>Fungi</taxon>
        <taxon>Dikarya</taxon>
        <taxon>Ascomycota</taxon>
        <taxon>Pezizomycotina</taxon>
        <taxon>Dothideomycetes</taxon>
        <taxon>Pleosporomycetidae</taxon>
        <taxon>Pleosporales</taxon>
        <taxon>Pleosporineae</taxon>
        <taxon>Pleosporaceae</taxon>
        <taxon>Pyrenophora</taxon>
    </lineage>
</organism>
<dbReference type="Pfam" id="PF09405">
    <property type="entry name" value="Btz"/>
    <property type="match status" value="1"/>
</dbReference>
<feature type="region of interest" description="Disordered" evidence="13">
    <location>
        <begin position="1"/>
        <end position="95"/>
    </location>
</feature>
<sequence length="691" mass="74964">MAPARKRSTNIARRRRTDDEDESQSVATLADDSQSDASVLSDVDEDADADNSDLSEVDSAPSLTQGKSKRKANGARDAKPRQSASDRQPSPPIARSDVAFTALKETEIMMNGLKIGEGANEAKVVDFETGVAAGEVAPAVGAPSSRAETLAERRRREHDEYKKKRDSDPAFIPNRGAFFMHDQRHAPGQNGFRPAGRGRGRGAPIRGPFSPANMRPQPPEATDSPWQHDLHETVNAPGSQAHPHPPSTASNQHASNAQLFASRVPPGPAQKATPARNFSTTVHTHNAMVRVFLPNMKGPIHFQNVPIKQHTRLPNHRPPLRRDKPVRISLPPAPPRYIFPTTERSFIFIPRALRPNQQGFGRGRGRFGSFGGGFSSRRTSAYGGSVYSPSVAMSRRSSIAREMGRDNLVSPAGSIMSRNGGFADPSRPVVRLPPGGPRMPSGPSIISPTNGAVQPPYPLPQKPTFRENWQGQIPMHQPRPQKTVSVAGIESPASMSFNPPQQQEQQPFHQQVPAHINGATQANDQSFYQHGRHPSYPSQVSTGTPLNNIPERAIHAPTFQPYAQPGFQPQAFVPQGYYYPQNNAQPQYMAPAGMVPMFVPGAQQPGYVMPVSAPPVAAPPAPAGPPNMVAYESNGMTYYVDSAQLYPAPAVDNYAQPSYAVPGMGGMMTPGPDGAYYYPQQMQPAAYYPQQ</sequence>
<dbReference type="GO" id="GO:0003729">
    <property type="term" value="F:mRNA binding"/>
    <property type="evidence" value="ECO:0007669"/>
    <property type="project" value="InterPro"/>
</dbReference>
<feature type="region of interest" description="Disordered" evidence="13">
    <location>
        <begin position="311"/>
        <end position="334"/>
    </location>
</feature>
<dbReference type="GO" id="GO:0008380">
    <property type="term" value="P:RNA splicing"/>
    <property type="evidence" value="ECO:0007669"/>
    <property type="project" value="UniProtKB-KW"/>
</dbReference>
<feature type="region of interest" description="Disordered" evidence="13">
    <location>
        <begin position="491"/>
        <end position="510"/>
    </location>
</feature>
<comment type="similarity">
    <text evidence="3">Belongs to the CASC3 family.</text>
</comment>
<keyword evidence="8" id="KW-0810">Translation regulation</keyword>
<keyword evidence="12" id="KW-0539">Nucleus</keyword>
<evidence type="ECO:0000256" key="11">
    <source>
        <dbReference type="ARBA" id="ARBA00023187"/>
    </source>
</evidence>
<evidence type="ECO:0000313" key="15">
    <source>
        <dbReference type="EMBL" id="KAI1513529.1"/>
    </source>
</evidence>
<evidence type="ECO:0000256" key="12">
    <source>
        <dbReference type="ARBA" id="ARBA00023242"/>
    </source>
</evidence>
<reference evidence="16" key="1">
    <citation type="journal article" date="2022" name="Microb. Genom.">
        <title>A global pangenome for the wheat fungal pathogen Pyrenophora tritici-repentis and prediction of effector protein structural homology.</title>
        <authorList>
            <person name="Moolhuijzen P.M."/>
            <person name="See P.T."/>
            <person name="Shi G."/>
            <person name="Powell H.R."/>
            <person name="Cockram J."/>
            <person name="Jorgensen L.N."/>
            <person name="Benslimane H."/>
            <person name="Strelkov S.E."/>
            <person name="Turner J."/>
            <person name="Liu Z."/>
            <person name="Moffat C.S."/>
        </authorList>
    </citation>
    <scope>NUCLEOTIDE SEQUENCE [LARGE SCALE GENOMIC DNA]</scope>
</reference>
<dbReference type="EMBL" id="NRDI02000009">
    <property type="protein sequence ID" value="KAI1513529.1"/>
    <property type="molecule type" value="Genomic_DNA"/>
</dbReference>
<feature type="compositionally biased region" description="Low complexity" evidence="13">
    <location>
        <begin position="499"/>
        <end position="510"/>
    </location>
</feature>
<name>A0A2W1DRK8_9PLEO</name>
<evidence type="ECO:0000256" key="1">
    <source>
        <dbReference type="ARBA" id="ARBA00004123"/>
    </source>
</evidence>
<gene>
    <name evidence="15" type="ORF">Ptr86124_007431</name>
</gene>
<dbReference type="InterPro" id="IPR018545">
    <property type="entry name" value="Btz_dom"/>
</dbReference>
<dbReference type="SMART" id="SM01044">
    <property type="entry name" value="Btz"/>
    <property type="match status" value="1"/>
</dbReference>
<feature type="compositionally biased region" description="Acidic residues" evidence="13">
    <location>
        <begin position="42"/>
        <end position="56"/>
    </location>
</feature>
<proteinExistence type="inferred from homology"/>
<evidence type="ECO:0000313" key="16">
    <source>
        <dbReference type="Proteomes" id="UP000249757"/>
    </source>
</evidence>
<evidence type="ECO:0000256" key="10">
    <source>
        <dbReference type="ARBA" id="ARBA00023161"/>
    </source>
</evidence>
<protein>
    <submittedName>
        <fullName evidence="15">CASC3/Barentsz eIF4AIII binding</fullName>
    </submittedName>
</protein>
<dbReference type="AlphaFoldDB" id="A0A2W1DRK8"/>
<comment type="subcellular location">
    <subcellularLocation>
        <location evidence="2">Cytoplasm</location>
    </subcellularLocation>
    <subcellularLocation>
        <location evidence="1">Nucleus</location>
    </subcellularLocation>
</comment>
<feature type="compositionally biased region" description="Basic residues" evidence="13">
    <location>
        <begin position="1"/>
        <end position="15"/>
    </location>
</feature>
<keyword evidence="10" id="KW-0866">Nonsense-mediated mRNA decay</keyword>
<feature type="compositionally biased region" description="Polar residues" evidence="13">
    <location>
        <begin position="536"/>
        <end position="547"/>
    </location>
</feature>
<keyword evidence="11" id="KW-0508">mRNA splicing</keyword>
<dbReference type="GO" id="GO:0051028">
    <property type="term" value="P:mRNA transport"/>
    <property type="evidence" value="ECO:0007669"/>
    <property type="project" value="UniProtKB-KW"/>
</dbReference>
<keyword evidence="16" id="KW-1185">Reference proteome</keyword>
<keyword evidence="6" id="KW-0507">mRNA processing</keyword>
<keyword evidence="9" id="KW-0694">RNA-binding</keyword>
<feature type="compositionally biased region" description="Basic and acidic residues" evidence="13">
    <location>
        <begin position="149"/>
        <end position="168"/>
    </location>
</feature>
<keyword evidence="7" id="KW-0509">mRNA transport</keyword>
<evidence type="ECO:0000256" key="5">
    <source>
        <dbReference type="ARBA" id="ARBA00022490"/>
    </source>
</evidence>
<dbReference type="GO" id="GO:0035145">
    <property type="term" value="C:exon-exon junction complex"/>
    <property type="evidence" value="ECO:0007669"/>
    <property type="project" value="InterPro"/>
</dbReference>
<accession>A0A2W1DRK8</accession>
<evidence type="ECO:0000259" key="14">
    <source>
        <dbReference type="SMART" id="SM01044"/>
    </source>
</evidence>
<dbReference type="GO" id="GO:0006397">
    <property type="term" value="P:mRNA processing"/>
    <property type="evidence" value="ECO:0007669"/>
    <property type="project" value="UniProtKB-KW"/>
</dbReference>
<evidence type="ECO:0000256" key="9">
    <source>
        <dbReference type="ARBA" id="ARBA00022884"/>
    </source>
</evidence>
<feature type="region of interest" description="Disordered" evidence="13">
    <location>
        <begin position="140"/>
        <end position="253"/>
    </location>
</feature>
<evidence type="ECO:0000256" key="13">
    <source>
        <dbReference type="SAM" id="MobiDB-lite"/>
    </source>
</evidence>
<dbReference type="GO" id="GO:0006417">
    <property type="term" value="P:regulation of translation"/>
    <property type="evidence" value="ECO:0007669"/>
    <property type="project" value="UniProtKB-KW"/>
</dbReference>
<feature type="domain" description="Btz" evidence="14">
    <location>
        <begin position="127"/>
        <end position="256"/>
    </location>
</feature>
<keyword evidence="4" id="KW-0813">Transport</keyword>
<dbReference type="GO" id="GO:0000184">
    <property type="term" value="P:nuclear-transcribed mRNA catabolic process, nonsense-mediated decay"/>
    <property type="evidence" value="ECO:0007669"/>
    <property type="project" value="UniProtKB-KW"/>
</dbReference>
<comment type="caution">
    <text evidence="15">The sequence shown here is derived from an EMBL/GenBank/DDBJ whole genome shotgun (WGS) entry which is preliminary data.</text>
</comment>
<evidence type="ECO:0000256" key="6">
    <source>
        <dbReference type="ARBA" id="ARBA00022664"/>
    </source>
</evidence>
<dbReference type="Proteomes" id="UP000249757">
    <property type="component" value="Unassembled WGS sequence"/>
</dbReference>
<dbReference type="GO" id="GO:0005737">
    <property type="term" value="C:cytoplasm"/>
    <property type="evidence" value="ECO:0007669"/>
    <property type="project" value="UniProtKB-SubCell"/>
</dbReference>
<feature type="region of interest" description="Disordered" evidence="13">
    <location>
        <begin position="527"/>
        <end position="549"/>
    </location>
</feature>